<dbReference type="Gene3D" id="2.30.110.10">
    <property type="entry name" value="Electron Transport, Fmn-binding Protein, Chain A"/>
    <property type="match status" value="1"/>
</dbReference>
<dbReference type="Proteomes" id="UP000244890">
    <property type="component" value="Chromosome"/>
</dbReference>
<sequence>MDAKIKNFVSSNHLLALSVLDNQQEIYTASCYYAFCEKYISLVFKSMQDCKHIQFAKCNPKVGVIIAEDSKKLHLIKGLQIKASFRESLENERALYYKRFPYALLGNGEVFTLDILWAKYTDNTLLMEKKLIYQRNL</sequence>
<evidence type="ECO:0000313" key="1">
    <source>
        <dbReference type="EMBL" id="AWI34280.1"/>
    </source>
</evidence>
<evidence type="ECO:0000313" key="2">
    <source>
        <dbReference type="Proteomes" id="UP000244890"/>
    </source>
</evidence>
<dbReference type="InterPro" id="IPR012349">
    <property type="entry name" value="Split_barrel_FMN-bd"/>
</dbReference>
<evidence type="ECO:0008006" key="3">
    <source>
        <dbReference type="Google" id="ProtNLM"/>
    </source>
</evidence>
<organism evidence="1 2">
    <name type="scientific">Helicobacter apodemus</name>
    <dbReference type="NCBI Taxonomy" id="135569"/>
    <lineage>
        <taxon>Bacteria</taxon>
        <taxon>Pseudomonadati</taxon>
        <taxon>Campylobacterota</taxon>
        <taxon>Epsilonproteobacteria</taxon>
        <taxon>Campylobacterales</taxon>
        <taxon>Helicobacteraceae</taxon>
        <taxon>Helicobacter</taxon>
    </lineage>
</organism>
<name>A0A2U8FDE8_9HELI</name>
<dbReference type="OrthoDB" id="663512at2"/>
<dbReference type="AlphaFoldDB" id="A0A2U8FDE8"/>
<proteinExistence type="predicted"/>
<dbReference type="KEGG" id="had:CDV25_05515"/>
<gene>
    <name evidence="1" type="ORF">CDV25_05515</name>
</gene>
<dbReference type="RefSeq" id="WP_108911106.1">
    <property type="nucleotide sequence ID" value="NZ_CP021886.1"/>
</dbReference>
<dbReference type="SUPFAM" id="SSF50475">
    <property type="entry name" value="FMN-binding split barrel"/>
    <property type="match status" value="1"/>
</dbReference>
<dbReference type="EMBL" id="CP021886">
    <property type="protein sequence ID" value="AWI34280.1"/>
    <property type="molecule type" value="Genomic_DNA"/>
</dbReference>
<accession>A0A2U8FDE8</accession>
<reference evidence="1 2" key="1">
    <citation type="submission" date="2017-06" db="EMBL/GenBank/DDBJ databases">
        <title>Complete genome of Helicobacter apodemus.</title>
        <authorList>
            <person name="Cho S."/>
        </authorList>
    </citation>
    <scope>NUCLEOTIDE SEQUENCE [LARGE SCALE GENOMIC DNA]</scope>
    <source>
        <strain evidence="2">SNUVETPUB-15-01</strain>
    </source>
</reference>
<protein>
    <recommendedName>
        <fullName evidence="3">Pyridoxamine 5'-phosphate oxidase putative domain-containing protein</fullName>
    </recommendedName>
</protein>